<gene>
    <name evidence="2" type="ORF">J2I48_28060</name>
</gene>
<dbReference type="Proteomes" id="UP000664795">
    <property type="component" value="Unassembled WGS sequence"/>
</dbReference>
<feature type="non-terminal residue" evidence="2">
    <location>
        <position position="1"/>
    </location>
</feature>
<dbReference type="GO" id="GO:0003824">
    <property type="term" value="F:catalytic activity"/>
    <property type="evidence" value="ECO:0007669"/>
    <property type="project" value="InterPro"/>
</dbReference>
<dbReference type="InterPro" id="IPR001242">
    <property type="entry name" value="Condensation_dom"/>
</dbReference>
<dbReference type="SUPFAM" id="SSF52777">
    <property type="entry name" value="CoA-dependent acyltransferases"/>
    <property type="match status" value="1"/>
</dbReference>
<dbReference type="AlphaFoldDB" id="A0A939K2S6"/>
<evidence type="ECO:0000259" key="1">
    <source>
        <dbReference type="Pfam" id="PF00668"/>
    </source>
</evidence>
<evidence type="ECO:0000313" key="3">
    <source>
        <dbReference type="Proteomes" id="UP000664795"/>
    </source>
</evidence>
<organism evidence="2 3">
    <name type="scientific">Fibrella aquatilis</name>
    <dbReference type="NCBI Taxonomy" id="2817059"/>
    <lineage>
        <taxon>Bacteria</taxon>
        <taxon>Pseudomonadati</taxon>
        <taxon>Bacteroidota</taxon>
        <taxon>Cytophagia</taxon>
        <taxon>Cytophagales</taxon>
        <taxon>Spirosomataceae</taxon>
        <taxon>Fibrella</taxon>
    </lineage>
</organism>
<keyword evidence="3" id="KW-1185">Reference proteome</keyword>
<sequence>LLAQAGGAYLQTQGGYWQGVVAHAQALPPVVTAIPPADVTAEVLAEETSELAAALTAQLALANEAYGTDNAELLLTALLQILAKELDRDTWVVELEADGRQGFEQGPASELDGSRTVGGFASHYPAVMEVAGGTDLSRNLKSVKEQVRSVPDKGLGYGVLRYLSEHGAVLALKPDVQFTYIDQSADPLSWGNDAAVHLPVVAALLTTPLVSGCALSVVGVATNGCLRITFRYQTTTYAPSLIAALAESCRDQLAALVVHCLAQSERELTPSDFGNNDLSLADIDRISALFN</sequence>
<dbReference type="Pfam" id="PF00668">
    <property type="entry name" value="Condensation"/>
    <property type="match status" value="1"/>
</dbReference>
<name>A0A939K2S6_9BACT</name>
<accession>A0A939K2S6</accession>
<protein>
    <recommendedName>
        <fullName evidence="1">Condensation domain-containing protein</fullName>
    </recommendedName>
</protein>
<reference evidence="2 3" key="1">
    <citation type="submission" date="2021-03" db="EMBL/GenBank/DDBJ databases">
        <title>Fibrella sp. HMF5036 genome sequencing and assembly.</title>
        <authorList>
            <person name="Kang H."/>
            <person name="Kim H."/>
            <person name="Bae S."/>
            <person name="Joh K."/>
        </authorList>
    </citation>
    <scope>NUCLEOTIDE SEQUENCE [LARGE SCALE GENOMIC DNA]</scope>
    <source>
        <strain evidence="2 3">HMF5036</strain>
    </source>
</reference>
<evidence type="ECO:0000313" key="2">
    <source>
        <dbReference type="EMBL" id="MBO0934898.1"/>
    </source>
</evidence>
<dbReference type="RefSeq" id="WP_229376873.1">
    <property type="nucleotide sequence ID" value="NZ_JAFMYU010000049.1"/>
</dbReference>
<dbReference type="Gene3D" id="3.30.559.30">
    <property type="entry name" value="Nonribosomal peptide synthetase, condensation domain"/>
    <property type="match status" value="1"/>
</dbReference>
<feature type="domain" description="Condensation" evidence="1">
    <location>
        <begin position="8"/>
        <end position="278"/>
    </location>
</feature>
<dbReference type="NCBIfam" id="TIGR01720">
    <property type="entry name" value="NRPS-para261"/>
    <property type="match status" value="1"/>
</dbReference>
<dbReference type="PANTHER" id="PTHR45398:SF1">
    <property type="entry name" value="ENZYME, PUTATIVE (JCVI)-RELATED"/>
    <property type="match status" value="1"/>
</dbReference>
<dbReference type="EMBL" id="JAFMYU010000049">
    <property type="protein sequence ID" value="MBO0934898.1"/>
    <property type="molecule type" value="Genomic_DNA"/>
</dbReference>
<proteinExistence type="predicted"/>
<dbReference type="InterPro" id="IPR010060">
    <property type="entry name" value="NRPS_synth"/>
</dbReference>
<dbReference type="PANTHER" id="PTHR45398">
    <property type="match status" value="1"/>
</dbReference>
<comment type="caution">
    <text evidence="2">The sequence shown here is derived from an EMBL/GenBank/DDBJ whole genome shotgun (WGS) entry which is preliminary data.</text>
</comment>